<dbReference type="Pfam" id="PF00708">
    <property type="entry name" value="Acylphosphatase"/>
    <property type="match status" value="1"/>
</dbReference>
<evidence type="ECO:0000313" key="8">
    <source>
        <dbReference type="EMBL" id="EAU42806.1"/>
    </source>
</evidence>
<feature type="region of interest" description="Disordered" evidence="6">
    <location>
        <begin position="63"/>
        <end position="86"/>
    </location>
</feature>
<evidence type="ECO:0000256" key="6">
    <source>
        <dbReference type="SAM" id="MobiDB-lite"/>
    </source>
</evidence>
<keyword evidence="4" id="KW-0378">Hydrolase</keyword>
<dbReference type="PROSITE" id="PS00150">
    <property type="entry name" value="ACYLPHOSPHATASE_1"/>
    <property type="match status" value="1"/>
</dbReference>
<dbReference type="RefSeq" id="WP_007066780.1">
    <property type="nucleotide sequence ID" value="NZ_DS022272.1"/>
</dbReference>
<keyword evidence="9" id="KW-1185">Reference proteome</keyword>
<evidence type="ECO:0000256" key="4">
    <source>
        <dbReference type="PROSITE-ProRule" id="PRU00520"/>
    </source>
</evidence>
<evidence type="ECO:0000313" key="9">
    <source>
        <dbReference type="Proteomes" id="UP000004310"/>
    </source>
</evidence>
<dbReference type="InterPro" id="IPR001792">
    <property type="entry name" value="Acylphosphatase-like_dom"/>
</dbReference>
<protein>
    <recommendedName>
        <fullName evidence="2 4">acylphosphatase</fullName>
        <ecNumber evidence="2 4">3.6.1.7</ecNumber>
    </recommendedName>
</protein>
<organism evidence="8 9">
    <name type="scientific">Fulvimarina pelagi HTCC2506</name>
    <dbReference type="NCBI Taxonomy" id="314231"/>
    <lineage>
        <taxon>Bacteria</taxon>
        <taxon>Pseudomonadati</taxon>
        <taxon>Pseudomonadota</taxon>
        <taxon>Alphaproteobacteria</taxon>
        <taxon>Hyphomicrobiales</taxon>
        <taxon>Aurantimonadaceae</taxon>
        <taxon>Fulvimarina</taxon>
    </lineage>
</organism>
<name>Q0G6A8_9HYPH</name>
<feature type="domain" description="Acylphosphatase-like" evidence="7">
    <location>
        <begin position="1"/>
        <end position="84"/>
    </location>
</feature>
<sequence>MIVHGRVQGVGFRDWTQRMAQSHGVSGWCRNRRDQTVEISVSGNREAVEAFRDEVENGPSMAKVERVEASESEERHSGAFEIRPTA</sequence>
<feature type="active site" evidence="4">
    <location>
        <position position="13"/>
    </location>
</feature>
<comment type="catalytic activity">
    <reaction evidence="3 4">
        <text>an acyl phosphate + H2O = a carboxylate + phosphate + H(+)</text>
        <dbReference type="Rhea" id="RHEA:14965"/>
        <dbReference type="ChEBI" id="CHEBI:15377"/>
        <dbReference type="ChEBI" id="CHEBI:15378"/>
        <dbReference type="ChEBI" id="CHEBI:29067"/>
        <dbReference type="ChEBI" id="CHEBI:43474"/>
        <dbReference type="ChEBI" id="CHEBI:59918"/>
        <dbReference type="EC" id="3.6.1.7"/>
    </reaction>
</comment>
<dbReference type="Gene3D" id="3.30.70.100">
    <property type="match status" value="1"/>
</dbReference>
<evidence type="ECO:0000256" key="5">
    <source>
        <dbReference type="RuleBase" id="RU004168"/>
    </source>
</evidence>
<dbReference type="HOGENOM" id="CLU_141932_2_0_5"/>
<dbReference type="AlphaFoldDB" id="Q0G6A8"/>
<dbReference type="GO" id="GO:0003998">
    <property type="term" value="F:acylphosphatase activity"/>
    <property type="evidence" value="ECO:0007669"/>
    <property type="project" value="UniProtKB-EC"/>
</dbReference>
<dbReference type="EC" id="3.6.1.7" evidence="2 4"/>
<reference evidence="8 9" key="1">
    <citation type="journal article" date="2010" name="J. Bacteriol.">
        <title>Genome sequence of Fulvimarina pelagi HTCC2506T, a Mn(II)-oxidizing alphaproteobacterium possessing an aerobic anoxygenic photosynthetic gene cluster and Xanthorhodopsin.</title>
        <authorList>
            <person name="Kang I."/>
            <person name="Oh H.M."/>
            <person name="Lim S.I."/>
            <person name="Ferriera S."/>
            <person name="Giovannoni S.J."/>
            <person name="Cho J.C."/>
        </authorList>
    </citation>
    <scope>NUCLEOTIDE SEQUENCE [LARGE SCALE GENOMIC DNA]</scope>
    <source>
        <strain evidence="8 9">HTCC2506</strain>
    </source>
</reference>
<dbReference type="EMBL" id="AATP01000001">
    <property type="protein sequence ID" value="EAU42806.1"/>
    <property type="molecule type" value="Genomic_DNA"/>
</dbReference>
<dbReference type="PANTHER" id="PTHR47268:SF4">
    <property type="entry name" value="ACYLPHOSPHATASE"/>
    <property type="match status" value="1"/>
</dbReference>
<comment type="caution">
    <text evidence="8">The sequence shown here is derived from an EMBL/GenBank/DDBJ whole genome shotgun (WGS) entry which is preliminary data.</text>
</comment>
<dbReference type="STRING" id="217511.GCA_001463845_00410"/>
<evidence type="ECO:0000256" key="3">
    <source>
        <dbReference type="ARBA" id="ARBA00047645"/>
    </source>
</evidence>
<dbReference type="PROSITE" id="PS51160">
    <property type="entry name" value="ACYLPHOSPHATASE_3"/>
    <property type="match status" value="1"/>
</dbReference>
<dbReference type="Proteomes" id="UP000004310">
    <property type="component" value="Unassembled WGS sequence"/>
</dbReference>
<comment type="similarity">
    <text evidence="1 5">Belongs to the acylphosphatase family.</text>
</comment>
<accession>Q0G6A8</accession>
<evidence type="ECO:0000259" key="7">
    <source>
        <dbReference type="PROSITE" id="PS51160"/>
    </source>
</evidence>
<dbReference type="InterPro" id="IPR017968">
    <property type="entry name" value="Acylphosphatase_CS"/>
</dbReference>
<feature type="active site" evidence="4">
    <location>
        <position position="31"/>
    </location>
</feature>
<dbReference type="SUPFAM" id="SSF54975">
    <property type="entry name" value="Acylphosphatase/BLUF domain-like"/>
    <property type="match status" value="1"/>
</dbReference>
<dbReference type="InterPro" id="IPR020456">
    <property type="entry name" value="Acylphosphatase"/>
</dbReference>
<dbReference type="eggNOG" id="COG1254">
    <property type="taxonomic scope" value="Bacteria"/>
</dbReference>
<feature type="compositionally biased region" description="Basic and acidic residues" evidence="6">
    <location>
        <begin position="63"/>
        <end position="78"/>
    </location>
</feature>
<evidence type="ECO:0000256" key="2">
    <source>
        <dbReference type="ARBA" id="ARBA00012150"/>
    </source>
</evidence>
<dbReference type="InterPro" id="IPR036046">
    <property type="entry name" value="Acylphosphatase-like_dom_sf"/>
</dbReference>
<gene>
    <name evidence="8" type="ORF">FP2506_08191</name>
</gene>
<evidence type="ECO:0000256" key="1">
    <source>
        <dbReference type="ARBA" id="ARBA00005614"/>
    </source>
</evidence>
<dbReference type="PANTHER" id="PTHR47268">
    <property type="entry name" value="ACYLPHOSPHATASE"/>
    <property type="match status" value="1"/>
</dbReference>
<proteinExistence type="inferred from homology"/>